<proteinExistence type="inferred from homology"/>
<evidence type="ECO:0000313" key="9">
    <source>
        <dbReference type="Proteomes" id="UP000009168"/>
    </source>
</evidence>
<dbReference type="GeneID" id="7843377"/>
<dbReference type="Gene3D" id="3.30.450.50">
    <property type="entry name" value="Longin domain"/>
    <property type="match status" value="1"/>
</dbReference>
<evidence type="ECO:0000256" key="1">
    <source>
        <dbReference type="ARBA" id="ARBA00004370"/>
    </source>
</evidence>
<evidence type="ECO:0000256" key="3">
    <source>
        <dbReference type="ARBA" id="ARBA00023136"/>
    </source>
</evidence>
<dbReference type="KEGG" id="tet:TTHERM_00925570"/>
<feature type="region of interest" description="Disordered" evidence="5">
    <location>
        <begin position="1"/>
        <end position="24"/>
    </location>
</feature>
<keyword evidence="6" id="KW-0812">Transmembrane</keyword>
<evidence type="ECO:0000256" key="5">
    <source>
        <dbReference type="SAM" id="MobiDB-lite"/>
    </source>
</evidence>
<keyword evidence="9" id="KW-1185">Reference proteome</keyword>
<comment type="subcellular location">
    <subcellularLocation>
        <location evidence="1">Membrane</location>
    </subcellularLocation>
</comment>
<dbReference type="AlphaFoldDB" id="Q22E02"/>
<accession>Q22E02</accession>
<dbReference type="PROSITE" id="PS50859">
    <property type="entry name" value="LONGIN"/>
    <property type="match status" value="1"/>
</dbReference>
<feature type="transmembrane region" description="Helical" evidence="6">
    <location>
        <begin position="214"/>
        <end position="233"/>
    </location>
</feature>
<evidence type="ECO:0000256" key="2">
    <source>
        <dbReference type="ARBA" id="ARBA00008025"/>
    </source>
</evidence>
<dbReference type="GO" id="GO:0016020">
    <property type="term" value="C:membrane"/>
    <property type="evidence" value="ECO:0007669"/>
    <property type="project" value="UniProtKB-SubCell"/>
</dbReference>
<reference evidence="9" key="1">
    <citation type="journal article" date="2006" name="PLoS Biol.">
        <title>Macronuclear genome sequence of the ciliate Tetrahymena thermophila, a model eukaryote.</title>
        <authorList>
            <person name="Eisen J.A."/>
            <person name="Coyne R.S."/>
            <person name="Wu M."/>
            <person name="Wu D."/>
            <person name="Thiagarajan M."/>
            <person name="Wortman J.R."/>
            <person name="Badger J.H."/>
            <person name="Ren Q."/>
            <person name="Amedeo P."/>
            <person name="Jones K.M."/>
            <person name="Tallon L.J."/>
            <person name="Delcher A.L."/>
            <person name="Salzberg S.L."/>
            <person name="Silva J.C."/>
            <person name="Haas B.J."/>
            <person name="Majoros W.H."/>
            <person name="Farzad M."/>
            <person name="Carlton J.M."/>
            <person name="Smith R.K. Jr."/>
            <person name="Garg J."/>
            <person name="Pearlman R.E."/>
            <person name="Karrer K.M."/>
            <person name="Sun L."/>
            <person name="Manning G."/>
            <person name="Elde N.C."/>
            <person name="Turkewitz A.P."/>
            <person name="Asai D.J."/>
            <person name="Wilkes D.E."/>
            <person name="Wang Y."/>
            <person name="Cai H."/>
            <person name="Collins K."/>
            <person name="Stewart B.A."/>
            <person name="Lee S.R."/>
            <person name="Wilamowska K."/>
            <person name="Weinberg Z."/>
            <person name="Ruzzo W.L."/>
            <person name="Wloga D."/>
            <person name="Gaertig J."/>
            <person name="Frankel J."/>
            <person name="Tsao C.-C."/>
            <person name="Gorovsky M.A."/>
            <person name="Keeling P.J."/>
            <person name="Waller R.F."/>
            <person name="Patron N.J."/>
            <person name="Cherry J.M."/>
            <person name="Stover N.A."/>
            <person name="Krieger C.J."/>
            <person name="del Toro C."/>
            <person name="Ryder H.F."/>
            <person name="Williamson S.C."/>
            <person name="Barbeau R.A."/>
            <person name="Hamilton E.P."/>
            <person name="Orias E."/>
        </authorList>
    </citation>
    <scope>NUCLEOTIDE SEQUENCE [LARGE SCALE GENOMIC DNA]</scope>
    <source>
        <strain evidence="9">SB210</strain>
    </source>
</reference>
<evidence type="ECO:0000313" key="8">
    <source>
        <dbReference type="EMBL" id="EAR83510.1"/>
    </source>
</evidence>
<feature type="compositionally biased region" description="Polar residues" evidence="5">
    <location>
        <begin position="1"/>
        <end position="10"/>
    </location>
</feature>
<gene>
    <name evidence="8" type="ORF">TTHERM_00925570</name>
</gene>
<comment type="similarity">
    <text evidence="2">Belongs to the synaptobrevin family.</text>
</comment>
<dbReference type="InterPro" id="IPR010908">
    <property type="entry name" value="Longin_dom"/>
</dbReference>
<evidence type="ECO:0000256" key="4">
    <source>
        <dbReference type="SAM" id="Coils"/>
    </source>
</evidence>
<evidence type="ECO:0000259" key="7">
    <source>
        <dbReference type="PROSITE" id="PS50859"/>
    </source>
</evidence>
<dbReference type="InterPro" id="IPR011012">
    <property type="entry name" value="Longin-like_dom_sf"/>
</dbReference>
<dbReference type="EMBL" id="GG662513">
    <property type="protein sequence ID" value="EAR83510.1"/>
    <property type="molecule type" value="Genomic_DNA"/>
</dbReference>
<dbReference type="SMART" id="SM01270">
    <property type="entry name" value="Longin"/>
    <property type="match status" value="1"/>
</dbReference>
<feature type="domain" description="Longin" evidence="7">
    <location>
        <begin position="78"/>
        <end position="119"/>
    </location>
</feature>
<dbReference type="InParanoid" id="Q22E02"/>
<protein>
    <submittedName>
        <fullName evidence="8">Regulated-SNARE-like domain protein</fullName>
    </submittedName>
</protein>
<dbReference type="HOGENOM" id="CLU_1172715_0_0_1"/>
<dbReference type="Proteomes" id="UP000009168">
    <property type="component" value="Unassembled WGS sequence"/>
</dbReference>
<dbReference type="Pfam" id="PF13774">
    <property type="entry name" value="Longin"/>
    <property type="match status" value="1"/>
</dbReference>
<keyword evidence="6" id="KW-1133">Transmembrane helix</keyword>
<organism evidence="8 9">
    <name type="scientific">Tetrahymena thermophila (strain SB210)</name>
    <dbReference type="NCBI Taxonomy" id="312017"/>
    <lineage>
        <taxon>Eukaryota</taxon>
        <taxon>Sar</taxon>
        <taxon>Alveolata</taxon>
        <taxon>Ciliophora</taxon>
        <taxon>Intramacronucleata</taxon>
        <taxon>Oligohymenophorea</taxon>
        <taxon>Hymenostomatida</taxon>
        <taxon>Tetrahymenina</taxon>
        <taxon>Tetrahymenidae</taxon>
        <taxon>Tetrahymena</taxon>
    </lineage>
</organism>
<sequence>MNQPLLQKNQTTKDDLEKQSSQSQEEDVEDEIVYAIIVKNRKKKVVDYAKKLYSLHKFLNYVVKTAPEARRTSFKYKEELIFHVLSEYPYMYLCVTNVQFSIEKAFMFISEIKAHFLEQDVKEFIQDRQGTTKKFQDFIKNQMESYNTTVKTKLEEAKQCIVETEQILNESMNKLIEKENKISSSLKQITDPKLERQSSSQVIDKSLNESFKKLSIILIAVIILLYSCGGFSFEACK</sequence>
<dbReference type="SUPFAM" id="SSF64356">
    <property type="entry name" value="SNARE-like"/>
    <property type="match status" value="1"/>
</dbReference>
<evidence type="ECO:0000256" key="6">
    <source>
        <dbReference type="SAM" id="Phobius"/>
    </source>
</evidence>
<keyword evidence="4" id="KW-0175">Coiled coil</keyword>
<keyword evidence="3 6" id="KW-0472">Membrane</keyword>
<dbReference type="RefSeq" id="XP_001031173.1">
    <property type="nucleotide sequence ID" value="XM_001031173.1"/>
</dbReference>
<feature type="coiled-coil region" evidence="4">
    <location>
        <begin position="154"/>
        <end position="181"/>
    </location>
</feature>
<name>Q22E02_TETTS</name>